<evidence type="ECO:0000259" key="4">
    <source>
        <dbReference type="Pfam" id="PF03372"/>
    </source>
</evidence>
<evidence type="ECO:0000256" key="1">
    <source>
        <dbReference type="ARBA" id="ARBA00006335"/>
    </source>
</evidence>
<feature type="domain" description="Endonuclease/exonuclease/phosphatase" evidence="4">
    <location>
        <begin position="167"/>
        <end position="343"/>
    </location>
</feature>
<dbReference type="GO" id="GO:0004767">
    <property type="term" value="F:sphingomyelin phosphodiesterase activity"/>
    <property type="evidence" value="ECO:0007669"/>
    <property type="project" value="InterPro"/>
</dbReference>
<comment type="similarity">
    <text evidence="1">Belongs to the neutral sphingomyelinase family.</text>
</comment>
<protein>
    <recommendedName>
        <fullName evidence="4">Endonuclease/exonuclease/phosphatase domain-containing protein</fullName>
    </recommendedName>
</protein>
<dbReference type="AlphaFoldDB" id="A0A0G4FWW1"/>
<dbReference type="EMBL" id="CDMZ01000684">
    <property type="protein sequence ID" value="CEM19436.1"/>
    <property type="molecule type" value="Genomic_DNA"/>
</dbReference>
<organism evidence="5">
    <name type="scientific">Chromera velia CCMP2878</name>
    <dbReference type="NCBI Taxonomy" id="1169474"/>
    <lineage>
        <taxon>Eukaryota</taxon>
        <taxon>Sar</taxon>
        <taxon>Alveolata</taxon>
        <taxon>Colpodellida</taxon>
        <taxon>Chromeraceae</taxon>
        <taxon>Chromera</taxon>
    </lineage>
</organism>
<sequence>MSPLLLHSGGRVALRRKLEVLFAVTFYIFAFSLLILPSSSFTPRCSRPWSLLALKDRERDAAATFRAGRGRRALLRGDRAGEGVDGLEGDGKEREKDRAADTKSPRKTKKKTMTEDTSAYPRQMAEGQRGDQERGREEICFCSFNAGLMDFRLMGVSFLSNPPFVEERVRRIPEALLSTNADVIALQEVFGSSHAHFLAESLKEAYPFCARVDEGQGRYGSRSRFGVPSLAMHNGLMVLSKFPVLLNNHREGGVGRSPRFHSFSHVTPLEALFASKGILEVTLEVPGVGMVALLNVHAASACPDPASPSAAAVRQAEMGEVFRVAQAAAERGEIPVVIGDLNAGPVVCRDNYSFLLERGFEDAVGLCPNFHVDKERQSGGGMQKEKSGVREGRLHTRGKEKERRVLTDAEKREEISLERRRSSQEDEEENFFMHPLAGILFGREGKQGKAKQKERETNHPLLSTLSCQHSSSQRKLQGGMTRILGSASTVAPSSSSSFSASPTLSSLNLPQSSRRESTAAASCSSSTSGRPTSTVLPASFPLHSSHKRHAHPFLDSLFSPKSFQNKENAKGTHSALRMLSREPNNPDSLTGHEERFQRETSMQRERRHPLLKDHALQTDLHYRDQKEEEEEDMSPLSPREEEEEHYPPFSSNSPPVVTWHPSNFLNKYGPHRHGEADQLDHLFLPPPVWGGSLSKNWAVSSARALFKSPCVQIEKRAKKGGLQGLFGTGGGYGNAYSRGATVTLSDHAALLVRLRRR</sequence>
<dbReference type="InterPro" id="IPR038772">
    <property type="entry name" value="Sph/SMPD2-like"/>
</dbReference>
<accession>A0A0G4FWW1</accession>
<dbReference type="PANTHER" id="PTHR16320">
    <property type="entry name" value="SPHINGOMYELINASE FAMILY MEMBER"/>
    <property type="match status" value="1"/>
</dbReference>
<dbReference type="InterPro" id="IPR036691">
    <property type="entry name" value="Endo/exonu/phosph_ase_sf"/>
</dbReference>
<dbReference type="Pfam" id="PF03372">
    <property type="entry name" value="Exo_endo_phos"/>
    <property type="match status" value="1"/>
</dbReference>
<feature type="transmembrane region" description="Helical" evidence="3">
    <location>
        <begin position="20"/>
        <end position="38"/>
    </location>
</feature>
<dbReference type="InterPro" id="IPR005135">
    <property type="entry name" value="Endo/exonuclease/phosphatase"/>
</dbReference>
<keyword evidence="3" id="KW-1133">Transmembrane helix</keyword>
<proteinExistence type="inferred from homology"/>
<evidence type="ECO:0000256" key="3">
    <source>
        <dbReference type="SAM" id="Phobius"/>
    </source>
</evidence>
<evidence type="ECO:0000313" key="5">
    <source>
        <dbReference type="EMBL" id="CEM19436.1"/>
    </source>
</evidence>
<dbReference type="PANTHER" id="PTHR16320:SF23">
    <property type="entry name" value="SPHINGOMYELINASE C 1"/>
    <property type="match status" value="1"/>
</dbReference>
<feature type="compositionally biased region" description="Low complexity" evidence="2">
    <location>
        <begin position="487"/>
        <end position="507"/>
    </location>
</feature>
<feature type="compositionally biased region" description="Basic and acidic residues" evidence="2">
    <location>
        <begin position="89"/>
        <end position="104"/>
    </location>
</feature>
<feature type="region of interest" description="Disordered" evidence="2">
    <location>
        <begin position="82"/>
        <end position="132"/>
    </location>
</feature>
<name>A0A0G4FWW1_9ALVE</name>
<keyword evidence="3" id="KW-0812">Transmembrane</keyword>
<dbReference type="VEuPathDB" id="CryptoDB:Cvel_3817"/>
<gene>
    <name evidence="5" type="ORF">Cvel_3817</name>
</gene>
<feature type="compositionally biased region" description="Low complexity" evidence="2">
    <location>
        <begin position="518"/>
        <end position="534"/>
    </location>
</feature>
<keyword evidence="3" id="KW-0472">Membrane</keyword>
<feature type="region of interest" description="Disordered" evidence="2">
    <location>
        <begin position="487"/>
        <end position="540"/>
    </location>
</feature>
<feature type="region of interest" description="Disordered" evidence="2">
    <location>
        <begin position="564"/>
        <end position="654"/>
    </location>
</feature>
<reference evidence="5" key="1">
    <citation type="submission" date="2014-11" db="EMBL/GenBank/DDBJ databases">
        <authorList>
            <person name="Otto D Thomas"/>
            <person name="Naeem Raeece"/>
        </authorList>
    </citation>
    <scope>NUCLEOTIDE SEQUENCE</scope>
</reference>
<feature type="compositionally biased region" description="Basic and acidic residues" evidence="2">
    <location>
        <begin position="590"/>
        <end position="626"/>
    </location>
</feature>
<dbReference type="Gene3D" id="3.60.10.10">
    <property type="entry name" value="Endonuclease/exonuclease/phosphatase"/>
    <property type="match status" value="1"/>
</dbReference>
<dbReference type="SUPFAM" id="SSF56219">
    <property type="entry name" value="DNase I-like"/>
    <property type="match status" value="1"/>
</dbReference>
<feature type="region of interest" description="Disordered" evidence="2">
    <location>
        <begin position="375"/>
        <end position="408"/>
    </location>
</feature>
<evidence type="ECO:0000256" key="2">
    <source>
        <dbReference type="SAM" id="MobiDB-lite"/>
    </source>
</evidence>